<dbReference type="EMBL" id="RJVQ01000001">
    <property type="protein sequence ID" value="RQW64544.1"/>
    <property type="molecule type" value="Genomic_DNA"/>
</dbReference>
<organism evidence="10 11">
    <name type="scientific">Vibrio viridaestus</name>
    <dbReference type="NCBI Taxonomy" id="2487322"/>
    <lineage>
        <taxon>Bacteria</taxon>
        <taxon>Pseudomonadati</taxon>
        <taxon>Pseudomonadota</taxon>
        <taxon>Gammaproteobacteria</taxon>
        <taxon>Vibrionales</taxon>
        <taxon>Vibrionaceae</taxon>
        <taxon>Vibrio</taxon>
    </lineage>
</organism>
<feature type="domain" description="Cytochrome c" evidence="9">
    <location>
        <begin position="30"/>
        <end position="151"/>
    </location>
</feature>
<dbReference type="Gene3D" id="1.10.760.10">
    <property type="entry name" value="Cytochrome c-like domain"/>
    <property type="match status" value="2"/>
</dbReference>
<accession>A0A3N9TKM5</accession>
<feature type="signal peptide" evidence="8">
    <location>
        <begin position="1"/>
        <end position="23"/>
    </location>
</feature>
<dbReference type="PANTHER" id="PTHR30600">
    <property type="entry name" value="CYTOCHROME C PEROXIDASE-RELATED"/>
    <property type="match status" value="1"/>
</dbReference>
<dbReference type="GO" id="GO:0009055">
    <property type="term" value="F:electron transfer activity"/>
    <property type="evidence" value="ECO:0007669"/>
    <property type="project" value="InterPro"/>
</dbReference>
<gene>
    <name evidence="10" type="ORF">EES38_00395</name>
</gene>
<evidence type="ECO:0000256" key="6">
    <source>
        <dbReference type="ARBA" id="ARBA00023004"/>
    </source>
</evidence>
<dbReference type="GO" id="GO:0030313">
    <property type="term" value="C:cell envelope"/>
    <property type="evidence" value="ECO:0007669"/>
    <property type="project" value="UniProtKB-SubCell"/>
</dbReference>
<dbReference type="InterPro" id="IPR036909">
    <property type="entry name" value="Cyt_c-like_dom_sf"/>
</dbReference>
<evidence type="ECO:0000256" key="5">
    <source>
        <dbReference type="ARBA" id="ARBA00023002"/>
    </source>
</evidence>
<comment type="subcellular location">
    <subcellularLocation>
        <location evidence="1">Cell envelope</location>
    </subcellularLocation>
</comment>
<dbReference type="Pfam" id="PF03150">
    <property type="entry name" value="CCP_MauG"/>
    <property type="match status" value="1"/>
</dbReference>
<evidence type="ECO:0000313" key="11">
    <source>
        <dbReference type="Proteomes" id="UP000281112"/>
    </source>
</evidence>
<proteinExistence type="predicted"/>
<dbReference type="PANTHER" id="PTHR30600:SF10">
    <property type="entry name" value="BLL6722 PROTEIN"/>
    <property type="match status" value="1"/>
</dbReference>
<feature type="chain" id="PRO_5018285793" evidence="8">
    <location>
        <begin position="24"/>
        <end position="383"/>
    </location>
</feature>
<keyword evidence="6 7" id="KW-0408">Iron</keyword>
<dbReference type="GO" id="GO:0020037">
    <property type="term" value="F:heme binding"/>
    <property type="evidence" value="ECO:0007669"/>
    <property type="project" value="InterPro"/>
</dbReference>
<keyword evidence="3 7" id="KW-0479">Metal-binding</keyword>
<keyword evidence="11" id="KW-1185">Reference proteome</keyword>
<evidence type="ECO:0000259" key="9">
    <source>
        <dbReference type="PROSITE" id="PS51007"/>
    </source>
</evidence>
<evidence type="ECO:0000256" key="3">
    <source>
        <dbReference type="ARBA" id="ARBA00022723"/>
    </source>
</evidence>
<dbReference type="InterPro" id="IPR009056">
    <property type="entry name" value="Cyt_c-like_dom"/>
</dbReference>
<keyword evidence="2 7" id="KW-0349">Heme</keyword>
<evidence type="ECO:0000313" key="10">
    <source>
        <dbReference type="EMBL" id="RQW64544.1"/>
    </source>
</evidence>
<keyword evidence="4 8" id="KW-0732">Signal</keyword>
<evidence type="ECO:0000256" key="7">
    <source>
        <dbReference type="PROSITE-ProRule" id="PRU00433"/>
    </source>
</evidence>
<dbReference type="PROSITE" id="PS51007">
    <property type="entry name" value="CYTC"/>
    <property type="match status" value="2"/>
</dbReference>
<evidence type="ECO:0000256" key="4">
    <source>
        <dbReference type="ARBA" id="ARBA00022729"/>
    </source>
</evidence>
<dbReference type="GO" id="GO:0046872">
    <property type="term" value="F:metal ion binding"/>
    <property type="evidence" value="ECO:0007669"/>
    <property type="project" value="UniProtKB-KW"/>
</dbReference>
<evidence type="ECO:0000256" key="8">
    <source>
        <dbReference type="SAM" id="SignalP"/>
    </source>
</evidence>
<comment type="caution">
    <text evidence="10">The sequence shown here is derived from an EMBL/GenBank/DDBJ whole genome shotgun (WGS) entry which is preliminary data.</text>
</comment>
<dbReference type="RefSeq" id="WP_124935196.1">
    <property type="nucleotide sequence ID" value="NZ_RJVQ01000001.1"/>
</dbReference>
<keyword evidence="5" id="KW-0560">Oxidoreductase</keyword>
<dbReference type="InterPro" id="IPR004852">
    <property type="entry name" value="Di-haem_cyt_c_peroxidsae"/>
</dbReference>
<dbReference type="InterPro" id="IPR051395">
    <property type="entry name" value="Cytochrome_c_Peroxidase/MauG"/>
</dbReference>
<evidence type="ECO:0000256" key="2">
    <source>
        <dbReference type="ARBA" id="ARBA00022617"/>
    </source>
</evidence>
<dbReference type="GO" id="GO:0004130">
    <property type="term" value="F:cytochrome-c peroxidase activity"/>
    <property type="evidence" value="ECO:0007669"/>
    <property type="project" value="TreeGrafter"/>
</dbReference>
<sequence length="383" mass="43596">MRSIKSYFWLSYSFLLISPVAHSENLASSDKAILGQTLFFDVNLSKNRTQSCASCHNPNHAFIDDRKSELNGMVSKGDDEQSFGDRNTPTISYASSIPRITINNKGEFKGGLFLDGRERDLSGQAGGPPVNPVEMGMPNKEAVIERLKENSYYVSSFKALFGEDIFSQPDSAYKAMTDSIAEFERTEFFSPYDSKYDRYLRGEVKLSKQESLGEALFFSQQFTNCNRCHQLKTFPNSQNETFSNYQYHNLGVPLNKIVREYNGLGEEHIDRGLLEHPRIHDEKQMGKFKVPTLRNVAVTGPYMHNGIFKDLRTVVLFYDKFNNPTRTLNPETGKPWREPEVAVNLALETDEFKAPALSDKEVDALVAFMKALTDQRYEHLIEP</sequence>
<evidence type="ECO:0000256" key="1">
    <source>
        <dbReference type="ARBA" id="ARBA00004196"/>
    </source>
</evidence>
<feature type="domain" description="Cytochrome c" evidence="9">
    <location>
        <begin position="208"/>
        <end position="373"/>
    </location>
</feature>
<dbReference type="AlphaFoldDB" id="A0A3N9TKM5"/>
<name>A0A3N9TKM5_9VIBR</name>
<dbReference type="OrthoDB" id="9805202at2"/>
<dbReference type="SUPFAM" id="SSF46626">
    <property type="entry name" value="Cytochrome c"/>
    <property type="match status" value="2"/>
</dbReference>
<reference evidence="10 11" key="1">
    <citation type="submission" date="2018-11" db="EMBL/GenBank/DDBJ databases">
        <title>Vibrio LJC006 sp. nov., isolated from seawater during the bloom of the enteromorpha.</title>
        <authorList>
            <person name="Liang J."/>
        </authorList>
    </citation>
    <scope>NUCLEOTIDE SEQUENCE [LARGE SCALE GENOMIC DNA]</scope>
    <source>
        <strain evidence="10 11">LJC006</strain>
    </source>
</reference>
<dbReference type="Proteomes" id="UP000281112">
    <property type="component" value="Unassembled WGS sequence"/>
</dbReference>
<protein>
    <submittedName>
        <fullName evidence="10">Methylamine utilization protein MauG</fullName>
    </submittedName>
</protein>